<dbReference type="Proteomes" id="UP000587991">
    <property type="component" value="Unassembled WGS sequence"/>
</dbReference>
<keyword evidence="4" id="KW-1003">Cell membrane</keyword>
<proteinExistence type="predicted"/>
<dbReference type="AlphaFoldDB" id="A0A847SAH5"/>
<feature type="transmembrane region" description="Helical" evidence="10">
    <location>
        <begin position="346"/>
        <end position="370"/>
    </location>
</feature>
<evidence type="ECO:0000256" key="1">
    <source>
        <dbReference type="ARBA" id="ARBA00004429"/>
    </source>
</evidence>
<comment type="caution">
    <text evidence="11">The sequence shown here is derived from an EMBL/GenBank/DDBJ whole genome shotgun (WGS) entry which is preliminary data.</text>
</comment>
<evidence type="ECO:0000313" key="12">
    <source>
        <dbReference type="Proteomes" id="UP000587991"/>
    </source>
</evidence>
<comment type="subcellular location">
    <subcellularLocation>
        <location evidence="1">Cell inner membrane</location>
        <topology evidence="1">Multi-pass membrane protein</topology>
    </subcellularLocation>
</comment>
<evidence type="ECO:0000256" key="2">
    <source>
        <dbReference type="ARBA" id="ARBA00022448"/>
    </source>
</evidence>
<dbReference type="PANTHER" id="PTHR43298:SF2">
    <property type="entry name" value="FMN_FAD EXPORTER YEEO-RELATED"/>
    <property type="match status" value="1"/>
</dbReference>
<protein>
    <recommendedName>
        <fullName evidence="9">Multidrug-efflux transporter</fullName>
    </recommendedName>
</protein>
<feature type="transmembrane region" description="Helical" evidence="10">
    <location>
        <begin position="382"/>
        <end position="402"/>
    </location>
</feature>
<dbReference type="GO" id="GO:0042910">
    <property type="term" value="F:xenobiotic transmembrane transporter activity"/>
    <property type="evidence" value="ECO:0007669"/>
    <property type="project" value="InterPro"/>
</dbReference>
<keyword evidence="5 10" id="KW-0812">Transmembrane</keyword>
<keyword evidence="12" id="KW-1185">Reference proteome</keyword>
<dbReference type="GO" id="GO:0015297">
    <property type="term" value="F:antiporter activity"/>
    <property type="evidence" value="ECO:0007669"/>
    <property type="project" value="UniProtKB-KW"/>
</dbReference>
<feature type="transmembrane region" description="Helical" evidence="10">
    <location>
        <begin position="280"/>
        <end position="299"/>
    </location>
</feature>
<keyword evidence="3" id="KW-0050">Antiport</keyword>
<feature type="transmembrane region" description="Helical" evidence="10">
    <location>
        <begin position="235"/>
        <end position="260"/>
    </location>
</feature>
<feature type="transmembrane region" description="Helical" evidence="10">
    <location>
        <begin position="166"/>
        <end position="187"/>
    </location>
</feature>
<name>A0A847SAH5_9NEIS</name>
<dbReference type="GO" id="GO:0006811">
    <property type="term" value="P:monoatomic ion transport"/>
    <property type="evidence" value="ECO:0007669"/>
    <property type="project" value="UniProtKB-KW"/>
</dbReference>
<dbReference type="InterPro" id="IPR048279">
    <property type="entry name" value="MdtK-like"/>
</dbReference>
<keyword evidence="7" id="KW-0406">Ion transport</keyword>
<keyword evidence="6 10" id="KW-1133">Transmembrane helix</keyword>
<evidence type="ECO:0000313" key="11">
    <source>
        <dbReference type="EMBL" id="NLR75927.1"/>
    </source>
</evidence>
<evidence type="ECO:0000256" key="9">
    <source>
        <dbReference type="ARBA" id="ARBA00031636"/>
    </source>
</evidence>
<gene>
    <name evidence="11" type="ORF">HF682_12235</name>
</gene>
<dbReference type="InterPro" id="IPR050222">
    <property type="entry name" value="MATE_MdtK"/>
</dbReference>
<dbReference type="PIRSF" id="PIRSF006603">
    <property type="entry name" value="DinF"/>
    <property type="match status" value="1"/>
</dbReference>
<feature type="transmembrane region" description="Helical" evidence="10">
    <location>
        <begin position="193"/>
        <end position="214"/>
    </location>
</feature>
<evidence type="ECO:0000256" key="10">
    <source>
        <dbReference type="SAM" id="Phobius"/>
    </source>
</evidence>
<evidence type="ECO:0000256" key="8">
    <source>
        <dbReference type="ARBA" id="ARBA00023136"/>
    </source>
</evidence>
<dbReference type="EMBL" id="JABAIM010000002">
    <property type="protein sequence ID" value="NLR75927.1"/>
    <property type="molecule type" value="Genomic_DNA"/>
</dbReference>
<keyword evidence="8 10" id="KW-0472">Membrane</keyword>
<feature type="transmembrane region" description="Helical" evidence="10">
    <location>
        <begin position="136"/>
        <end position="154"/>
    </location>
</feature>
<keyword evidence="2" id="KW-0813">Transport</keyword>
<feature type="transmembrane region" description="Helical" evidence="10">
    <location>
        <begin position="49"/>
        <end position="70"/>
    </location>
</feature>
<evidence type="ECO:0000256" key="5">
    <source>
        <dbReference type="ARBA" id="ARBA00022692"/>
    </source>
</evidence>
<dbReference type="Pfam" id="PF01554">
    <property type="entry name" value="MatE"/>
    <property type="match status" value="2"/>
</dbReference>
<organism evidence="11 12">
    <name type="scientific">Leeia aquatica</name>
    <dbReference type="NCBI Taxonomy" id="2725557"/>
    <lineage>
        <taxon>Bacteria</taxon>
        <taxon>Pseudomonadati</taxon>
        <taxon>Pseudomonadota</taxon>
        <taxon>Betaproteobacteria</taxon>
        <taxon>Neisseriales</taxon>
        <taxon>Leeiaceae</taxon>
        <taxon>Leeia</taxon>
    </lineage>
</organism>
<dbReference type="RefSeq" id="WP_168877554.1">
    <property type="nucleotide sequence ID" value="NZ_JABAIM010000002.1"/>
</dbReference>
<evidence type="ECO:0000256" key="6">
    <source>
        <dbReference type="ARBA" id="ARBA00022989"/>
    </source>
</evidence>
<sequence>MKQAVHDLNQGPVVRQLLQQILPLTLGLLLMLLFGVADAWFAGRLGAEAQAALATGSTVFYLLVALAYGYSQSTAVFLGQAHAAGQVAQLRPQLVQALLGALSVGCVLGALAAIGLEGLLQLLGGGGGMAHRYLKTLLPAVPLFYLLMVLYGAFNGLGLAVLFSRIMLASFGLGLLCNAWLFLWSGWAPGLVGLAWTTLLVQSVALLWGGYLLWRRLPPSGVGMWQLQPALLGPWFKLGTLAGLTFLFIAGGTYVLFVFIQPWGAVAQASALLVLRLEQLWSMPVIALGYAVLGMVAQAQGAGLPERVREVWRSGLWIGMPLSLLFAAALYGLAPALCAGFTTEPAVLAQAIQGVRIMCWCALGYVLMLVSGQALQGLQRPLCNFLGGLSRHLLLQPLLFWWATQHVASSTSLWWSILLAALLVGACMVLVAWRQLPGRASRQPVMAT</sequence>
<dbReference type="PANTHER" id="PTHR43298">
    <property type="entry name" value="MULTIDRUG RESISTANCE PROTEIN NORM-RELATED"/>
    <property type="match status" value="1"/>
</dbReference>
<dbReference type="GO" id="GO:0005886">
    <property type="term" value="C:plasma membrane"/>
    <property type="evidence" value="ECO:0007669"/>
    <property type="project" value="UniProtKB-SubCell"/>
</dbReference>
<feature type="transmembrane region" description="Helical" evidence="10">
    <location>
        <begin position="97"/>
        <end position="116"/>
    </location>
</feature>
<reference evidence="11 12" key="1">
    <citation type="submission" date="2020-04" db="EMBL/GenBank/DDBJ databases">
        <title>Draft genome of Leeia sp. IMCC25680.</title>
        <authorList>
            <person name="Song J."/>
            <person name="Cho J.-C."/>
        </authorList>
    </citation>
    <scope>NUCLEOTIDE SEQUENCE [LARGE SCALE GENOMIC DNA]</scope>
    <source>
        <strain evidence="11 12">IMCC25680</strain>
    </source>
</reference>
<accession>A0A847SAH5</accession>
<evidence type="ECO:0000256" key="4">
    <source>
        <dbReference type="ARBA" id="ARBA00022475"/>
    </source>
</evidence>
<feature type="transmembrane region" description="Helical" evidence="10">
    <location>
        <begin position="414"/>
        <end position="433"/>
    </location>
</feature>
<feature type="transmembrane region" description="Helical" evidence="10">
    <location>
        <begin position="21"/>
        <end position="43"/>
    </location>
</feature>
<feature type="transmembrane region" description="Helical" evidence="10">
    <location>
        <begin position="311"/>
        <end position="334"/>
    </location>
</feature>
<evidence type="ECO:0000256" key="7">
    <source>
        <dbReference type="ARBA" id="ARBA00023065"/>
    </source>
</evidence>
<evidence type="ECO:0000256" key="3">
    <source>
        <dbReference type="ARBA" id="ARBA00022449"/>
    </source>
</evidence>
<dbReference type="InterPro" id="IPR002528">
    <property type="entry name" value="MATE_fam"/>
</dbReference>